<dbReference type="RefSeq" id="WP_301810762.1">
    <property type="nucleotide sequence ID" value="NZ_JAUJZH010000010.1"/>
</dbReference>
<keyword evidence="1" id="KW-0812">Transmembrane</keyword>
<keyword evidence="3" id="KW-1185">Reference proteome</keyword>
<evidence type="ECO:0000313" key="3">
    <source>
        <dbReference type="Proteomes" id="UP001169027"/>
    </source>
</evidence>
<dbReference type="Proteomes" id="UP001169027">
    <property type="component" value="Unassembled WGS sequence"/>
</dbReference>
<protein>
    <submittedName>
        <fullName evidence="2">Type IV pilus modification protein PilV</fullName>
    </submittedName>
</protein>
<comment type="caution">
    <text evidence="2">The sequence shown here is derived from an EMBL/GenBank/DDBJ whole genome shotgun (WGS) entry which is preliminary data.</text>
</comment>
<gene>
    <name evidence="2" type="primary">pilV</name>
    <name evidence="2" type="ORF">Q2T77_15985</name>
</gene>
<proteinExistence type="predicted"/>
<feature type="transmembrane region" description="Helical" evidence="1">
    <location>
        <begin position="12"/>
        <end position="32"/>
    </location>
</feature>
<evidence type="ECO:0000313" key="2">
    <source>
        <dbReference type="EMBL" id="MDO1533793.1"/>
    </source>
</evidence>
<evidence type="ECO:0000256" key="1">
    <source>
        <dbReference type="SAM" id="Phobius"/>
    </source>
</evidence>
<sequence>MSRLNRQAGISLLESLVAMSILAVAVLGMLGVQLRTLADTRTSVGRAQSVRLIEDFAERIKTHPEAFGPPQDHLDAPGPMPARADCRIAACDAGMLAHWDLAAWKLAIADTLPRGAGQVFATGGHEAGRGQLLGVMVAWRANERAGGDAAYRQPLVVDSPAGFDCPTGLTCHLAHVQP</sequence>
<dbReference type="InterPro" id="IPR013362">
    <property type="entry name" value="Pilus_4_PilV"/>
</dbReference>
<name>A0ABT8S5R0_9BURK</name>
<organism evidence="2 3">
    <name type="scientific">Variovorax ginsengisoli</name>
    <dbReference type="NCBI Taxonomy" id="363844"/>
    <lineage>
        <taxon>Bacteria</taxon>
        <taxon>Pseudomonadati</taxon>
        <taxon>Pseudomonadota</taxon>
        <taxon>Betaproteobacteria</taxon>
        <taxon>Burkholderiales</taxon>
        <taxon>Comamonadaceae</taxon>
        <taxon>Variovorax</taxon>
    </lineage>
</organism>
<dbReference type="NCBIfam" id="TIGR02523">
    <property type="entry name" value="type_IV_pilV"/>
    <property type="match status" value="1"/>
</dbReference>
<keyword evidence="1" id="KW-1133">Transmembrane helix</keyword>
<keyword evidence="1" id="KW-0472">Membrane</keyword>
<reference evidence="2" key="1">
    <citation type="submission" date="2023-06" db="EMBL/GenBank/DDBJ databases">
        <authorList>
            <person name="Jiang Y."/>
            <person name="Liu Q."/>
        </authorList>
    </citation>
    <scope>NUCLEOTIDE SEQUENCE</scope>
    <source>
        <strain evidence="2">CGMCC 1.12090</strain>
    </source>
</reference>
<dbReference type="PROSITE" id="PS00409">
    <property type="entry name" value="PROKAR_NTER_METHYL"/>
    <property type="match status" value="1"/>
</dbReference>
<accession>A0ABT8S5R0</accession>
<dbReference type="Pfam" id="PF07963">
    <property type="entry name" value="N_methyl"/>
    <property type="match status" value="1"/>
</dbReference>
<dbReference type="InterPro" id="IPR012902">
    <property type="entry name" value="N_methyl_site"/>
</dbReference>
<dbReference type="EMBL" id="JAUKVY010000010">
    <property type="protein sequence ID" value="MDO1533793.1"/>
    <property type="molecule type" value="Genomic_DNA"/>
</dbReference>